<dbReference type="Gene3D" id="2.170.270.10">
    <property type="entry name" value="SET domain"/>
    <property type="match status" value="1"/>
</dbReference>
<dbReference type="SUPFAM" id="SSF82199">
    <property type="entry name" value="SET domain"/>
    <property type="match status" value="1"/>
</dbReference>
<evidence type="ECO:0000256" key="8">
    <source>
        <dbReference type="SAM" id="MobiDB-lite"/>
    </source>
</evidence>
<dbReference type="Proteomes" id="UP001519460">
    <property type="component" value="Unassembled WGS sequence"/>
</dbReference>
<feature type="domain" description="Post-SET" evidence="10">
    <location>
        <begin position="645"/>
        <end position="661"/>
    </location>
</feature>
<feature type="compositionally biased region" description="Low complexity" evidence="8">
    <location>
        <begin position="281"/>
        <end position="294"/>
    </location>
</feature>
<keyword evidence="5" id="KW-0103">Bromodomain</keyword>
<evidence type="ECO:0000259" key="10">
    <source>
        <dbReference type="PROSITE" id="PS50868"/>
    </source>
</evidence>
<keyword evidence="12" id="KW-1185">Reference proteome</keyword>
<evidence type="ECO:0000256" key="1">
    <source>
        <dbReference type="ARBA" id="ARBA00022603"/>
    </source>
</evidence>
<dbReference type="PROSITE" id="PS50280">
    <property type="entry name" value="SET"/>
    <property type="match status" value="1"/>
</dbReference>
<accession>A0ABD0KYS8</accession>
<protein>
    <recommendedName>
        <fullName evidence="13">Histone-lysine N-methyltransferase</fullName>
    </recommendedName>
</protein>
<feature type="region of interest" description="Disordered" evidence="8">
    <location>
        <begin position="229"/>
        <end position="319"/>
    </location>
</feature>
<proteinExistence type="predicted"/>
<evidence type="ECO:0000256" key="6">
    <source>
        <dbReference type="ARBA" id="ARBA00023125"/>
    </source>
</evidence>
<dbReference type="PROSITE" id="PS51543">
    <property type="entry name" value="FYRC"/>
    <property type="match status" value="1"/>
</dbReference>
<organism evidence="11 12">
    <name type="scientific">Batillaria attramentaria</name>
    <dbReference type="NCBI Taxonomy" id="370345"/>
    <lineage>
        <taxon>Eukaryota</taxon>
        <taxon>Metazoa</taxon>
        <taxon>Spiralia</taxon>
        <taxon>Lophotrochozoa</taxon>
        <taxon>Mollusca</taxon>
        <taxon>Gastropoda</taxon>
        <taxon>Caenogastropoda</taxon>
        <taxon>Sorbeoconcha</taxon>
        <taxon>Cerithioidea</taxon>
        <taxon>Batillariidae</taxon>
        <taxon>Batillaria</taxon>
    </lineage>
</organism>
<evidence type="ECO:0000256" key="2">
    <source>
        <dbReference type="ARBA" id="ARBA00022679"/>
    </source>
</evidence>
<feature type="region of interest" description="Disordered" evidence="8">
    <location>
        <begin position="345"/>
        <end position="372"/>
    </location>
</feature>
<feature type="compositionally biased region" description="Basic residues" evidence="8">
    <location>
        <begin position="295"/>
        <end position="316"/>
    </location>
</feature>
<dbReference type="InterPro" id="IPR003616">
    <property type="entry name" value="Post-SET_dom"/>
</dbReference>
<dbReference type="SMART" id="SM00542">
    <property type="entry name" value="FYRC"/>
    <property type="match status" value="1"/>
</dbReference>
<keyword evidence="6" id="KW-0238">DNA-binding</keyword>
<dbReference type="Pfam" id="PF00856">
    <property type="entry name" value="SET"/>
    <property type="match status" value="1"/>
</dbReference>
<evidence type="ECO:0000256" key="7">
    <source>
        <dbReference type="ARBA" id="ARBA00023163"/>
    </source>
</evidence>
<dbReference type="InterPro" id="IPR046341">
    <property type="entry name" value="SET_dom_sf"/>
</dbReference>
<dbReference type="GO" id="GO:0032259">
    <property type="term" value="P:methylation"/>
    <property type="evidence" value="ECO:0007669"/>
    <property type="project" value="UniProtKB-KW"/>
</dbReference>
<dbReference type="AlphaFoldDB" id="A0ABD0KYS8"/>
<gene>
    <name evidence="11" type="ORF">BaRGS_00016259</name>
</gene>
<keyword evidence="1" id="KW-0489">Methyltransferase</keyword>
<dbReference type="FunFam" id="2.170.270.10:FF:000004">
    <property type="entry name" value="Histone-lysine N-methyltransferase"/>
    <property type="match status" value="1"/>
</dbReference>
<dbReference type="InterPro" id="IPR047219">
    <property type="entry name" value="KMT2A_2B_SET"/>
</dbReference>
<dbReference type="PANTHER" id="PTHR45838:SF4">
    <property type="entry name" value="HISTONE-LYSINE N-METHYLTRANSFERASE TRITHORAX"/>
    <property type="match status" value="1"/>
</dbReference>
<dbReference type="GO" id="GO:0003677">
    <property type="term" value="F:DNA binding"/>
    <property type="evidence" value="ECO:0007669"/>
    <property type="project" value="UniProtKB-KW"/>
</dbReference>
<evidence type="ECO:0000313" key="12">
    <source>
        <dbReference type="Proteomes" id="UP001519460"/>
    </source>
</evidence>
<evidence type="ECO:0000256" key="3">
    <source>
        <dbReference type="ARBA" id="ARBA00022691"/>
    </source>
</evidence>
<feature type="compositionally biased region" description="Polar residues" evidence="8">
    <location>
        <begin position="246"/>
        <end position="255"/>
    </location>
</feature>
<dbReference type="InterPro" id="IPR001214">
    <property type="entry name" value="SET_dom"/>
</dbReference>
<name>A0ABD0KYS8_9CAEN</name>
<keyword evidence="3" id="KW-0949">S-adenosyl-L-methionine</keyword>
<dbReference type="EMBL" id="JACVVK020000103">
    <property type="protein sequence ID" value="KAK7492386.1"/>
    <property type="molecule type" value="Genomic_DNA"/>
</dbReference>
<dbReference type="InterPro" id="IPR003889">
    <property type="entry name" value="FYrich_C"/>
</dbReference>
<keyword evidence="4" id="KW-0805">Transcription regulation</keyword>
<feature type="domain" description="SET" evidence="9">
    <location>
        <begin position="523"/>
        <end position="639"/>
    </location>
</feature>
<dbReference type="SMART" id="SM00317">
    <property type="entry name" value="SET"/>
    <property type="match status" value="1"/>
</dbReference>
<dbReference type="GO" id="GO:0042800">
    <property type="term" value="F:histone H3K4 methyltransferase activity"/>
    <property type="evidence" value="ECO:0007669"/>
    <property type="project" value="UniProtKB-ARBA"/>
</dbReference>
<evidence type="ECO:0000256" key="5">
    <source>
        <dbReference type="ARBA" id="ARBA00023117"/>
    </source>
</evidence>
<keyword evidence="7" id="KW-0804">Transcription</keyword>
<dbReference type="PROSITE" id="PS50868">
    <property type="entry name" value="POST_SET"/>
    <property type="match status" value="1"/>
</dbReference>
<feature type="compositionally biased region" description="Basic residues" evidence="8">
    <location>
        <begin position="259"/>
        <end position="269"/>
    </location>
</feature>
<dbReference type="PANTHER" id="PTHR45838">
    <property type="entry name" value="HISTONE-LYSINE-N-METHYLTRANSFERASE 2 KMT2 FAMILY MEMBER"/>
    <property type="match status" value="1"/>
</dbReference>
<dbReference type="CDD" id="cd19170">
    <property type="entry name" value="SET_KMT2A_2B"/>
    <property type="match status" value="1"/>
</dbReference>
<dbReference type="Pfam" id="PF05965">
    <property type="entry name" value="FYRC"/>
    <property type="match status" value="1"/>
</dbReference>
<feature type="compositionally biased region" description="Low complexity" evidence="8">
    <location>
        <begin position="351"/>
        <end position="368"/>
    </location>
</feature>
<evidence type="ECO:0008006" key="13">
    <source>
        <dbReference type="Google" id="ProtNLM"/>
    </source>
</evidence>
<dbReference type="SMART" id="SM00508">
    <property type="entry name" value="PostSET"/>
    <property type="match status" value="1"/>
</dbReference>
<evidence type="ECO:0000256" key="4">
    <source>
        <dbReference type="ARBA" id="ARBA00023015"/>
    </source>
</evidence>
<evidence type="ECO:0000313" key="11">
    <source>
        <dbReference type="EMBL" id="KAK7492386.1"/>
    </source>
</evidence>
<comment type="caution">
    <text evidence="11">The sequence shown here is derived from an EMBL/GenBank/DDBJ whole genome shotgun (WGS) entry which is preliminary data.</text>
</comment>
<keyword evidence="2" id="KW-0808">Transferase</keyword>
<reference evidence="11 12" key="1">
    <citation type="journal article" date="2023" name="Sci. Data">
        <title>Genome assembly of the Korean intertidal mud-creeper Batillaria attramentaria.</title>
        <authorList>
            <person name="Patra A.K."/>
            <person name="Ho P.T."/>
            <person name="Jun S."/>
            <person name="Lee S.J."/>
            <person name="Kim Y."/>
            <person name="Won Y.J."/>
        </authorList>
    </citation>
    <scope>NUCLEOTIDE SEQUENCE [LARGE SCALE GENOMIC DNA]</scope>
    <source>
        <strain evidence="11">Wonlab-2016</strain>
    </source>
</reference>
<sequence>MATSASPSPIMTASSVLSAIATSAATSLSSTTQPTSKPSRIIRVVLDSSRHQQPVNLPGANLSQPNMQLVNVQTQQKPVVRIVHVATSGAQSVITGERTLVGATAAQLQKCLPSSPSGTVMSEASFTQMMQSQPVLQAQTSATSTSAVRMPMKKTMSANAPGMLARALLRRSIRPTVLVRKRPAFPPYQPLAPAAKKAMILPVEKNGIIQGQFSSHMQPASLQEKMIQPAGQSLSGGGQSTSKTTFVSKGTSSTGVARLSHHLKAKGRKQSLTAVRHEPASHASAAGKSGAMSGKRGKLTRAPARRPSKKAVHRVTKGSPVSHPMVHLAHQAGAILPQAEVEEEITETPLRGPGSASTSSGSNSAPRSWPKDMPRLAFEITSEDGFSCRADTMEGLDGVQMFGVGHDAVAYLVEQLNGARHCRHYNFRHFQYSPPEDEEELTINPSGCARCEPFTSRKPYDIFSFLNSRYRHHPSKKQCNKEEEMELKSSRIAVSCECVVGVRQAWKLPMAMRFRKLQEHAKEAVGVYRSRIHGRGLFCKRNIDAGEMVIEYSGEIIRSLLTDKREKYYESKGIGCYMFRIDDCEVVDATMHGSAARFINHSCEPNCYSKVIQVDGKKHIVIFAMRPIKKGEELTYDYKFPIEDVKIPCTCGSRRCRKYLN</sequence>
<evidence type="ECO:0000259" key="9">
    <source>
        <dbReference type="PROSITE" id="PS50280"/>
    </source>
</evidence>